<feature type="region of interest" description="Disordered" evidence="8">
    <location>
        <begin position="430"/>
        <end position="537"/>
    </location>
</feature>
<dbReference type="InterPro" id="IPR036236">
    <property type="entry name" value="Znf_C2H2_sf"/>
</dbReference>
<dbReference type="SUPFAM" id="SSF57667">
    <property type="entry name" value="beta-beta-alpha zinc fingers"/>
    <property type="match status" value="1"/>
</dbReference>
<evidence type="ECO:0000313" key="10">
    <source>
        <dbReference type="EMBL" id="JAV32673.1"/>
    </source>
</evidence>
<proteinExistence type="predicted"/>
<dbReference type="GO" id="GO:0005634">
    <property type="term" value="C:nucleus"/>
    <property type="evidence" value="ECO:0007669"/>
    <property type="project" value="UniProtKB-SubCell"/>
</dbReference>
<keyword evidence="2" id="KW-0479">Metal-binding</keyword>
<feature type="compositionally biased region" description="Acidic residues" evidence="8">
    <location>
        <begin position="63"/>
        <end position="73"/>
    </location>
</feature>
<dbReference type="PANTHER" id="PTHR24406">
    <property type="entry name" value="TRANSCRIPTIONAL REPRESSOR CTCFL-RELATED"/>
    <property type="match status" value="1"/>
</dbReference>
<dbReference type="InterPro" id="IPR050888">
    <property type="entry name" value="ZnF_C2H2-type_TF"/>
</dbReference>
<keyword evidence="4 7" id="KW-0863">Zinc-finger</keyword>
<feature type="region of interest" description="Disordered" evidence="8">
    <location>
        <begin position="634"/>
        <end position="689"/>
    </location>
</feature>
<feature type="region of interest" description="Disordered" evidence="8">
    <location>
        <begin position="131"/>
        <end position="171"/>
    </location>
</feature>
<evidence type="ECO:0000256" key="6">
    <source>
        <dbReference type="ARBA" id="ARBA00023242"/>
    </source>
</evidence>
<evidence type="ECO:0000259" key="9">
    <source>
        <dbReference type="PROSITE" id="PS50157"/>
    </source>
</evidence>
<dbReference type="SMART" id="SM00355">
    <property type="entry name" value="ZnF_C2H2"/>
    <property type="match status" value="3"/>
</dbReference>
<feature type="domain" description="C2H2-type" evidence="9">
    <location>
        <begin position="542"/>
        <end position="570"/>
    </location>
</feature>
<evidence type="ECO:0000256" key="1">
    <source>
        <dbReference type="ARBA" id="ARBA00004123"/>
    </source>
</evidence>
<evidence type="ECO:0000256" key="4">
    <source>
        <dbReference type="ARBA" id="ARBA00022771"/>
    </source>
</evidence>
<dbReference type="PROSITE" id="PS00028">
    <property type="entry name" value="ZINC_FINGER_C2H2_1"/>
    <property type="match status" value="2"/>
</dbReference>
<evidence type="ECO:0000256" key="5">
    <source>
        <dbReference type="ARBA" id="ARBA00022833"/>
    </source>
</evidence>
<comment type="subcellular location">
    <subcellularLocation>
        <location evidence="1">Nucleus</location>
    </subcellularLocation>
</comment>
<feature type="compositionally biased region" description="Polar residues" evidence="8">
    <location>
        <begin position="512"/>
        <end position="533"/>
    </location>
</feature>
<evidence type="ECO:0000256" key="3">
    <source>
        <dbReference type="ARBA" id="ARBA00022737"/>
    </source>
</evidence>
<dbReference type="GO" id="GO:0008270">
    <property type="term" value="F:zinc ion binding"/>
    <property type="evidence" value="ECO:0007669"/>
    <property type="project" value="UniProtKB-KW"/>
</dbReference>
<dbReference type="EMBL" id="GFDL01002372">
    <property type="protein sequence ID" value="JAV32673.1"/>
    <property type="molecule type" value="Transcribed_RNA"/>
</dbReference>
<feature type="compositionally biased region" description="Low complexity" evidence="8">
    <location>
        <begin position="438"/>
        <end position="448"/>
    </location>
</feature>
<feature type="compositionally biased region" description="Low complexity" evidence="8">
    <location>
        <begin position="661"/>
        <end position="672"/>
    </location>
</feature>
<feature type="region of interest" description="Disordered" evidence="8">
    <location>
        <begin position="224"/>
        <end position="251"/>
    </location>
</feature>
<name>A0A1Q3FYQ6_CULTA</name>
<dbReference type="Pfam" id="PF00096">
    <property type="entry name" value="zf-C2H2"/>
    <property type="match status" value="1"/>
</dbReference>
<feature type="region of interest" description="Disordered" evidence="8">
    <location>
        <begin position="1"/>
        <end position="80"/>
    </location>
</feature>
<dbReference type="PROSITE" id="PS50157">
    <property type="entry name" value="ZINC_FINGER_C2H2_2"/>
    <property type="match status" value="2"/>
</dbReference>
<reference evidence="10" key="1">
    <citation type="submission" date="2017-01" db="EMBL/GenBank/DDBJ databases">
        <title>A deep insight into the sialotranscriptome of adult male and female Cluex tarsalis mosquitoes.</title>
        <authorList>
            <person name="Ribeiro J.M."/>
            <person name="Moreira F."/>
            <person name="Bernard K.A."/>
            <person name="Calvo E."/>
        </authorList>
    </citation>
    <scope>NUCLEOTIDE SEQUENCE</scope>
    <source>
        <strain evidence="10">Kern County</strain>
        <tissue evidence="10">Salivary glands</tissue>
    </source>
</reference>
<evidence type="ECO:0000256" key="8">
    <source>
        <dbReference type="SAM" id="MobiDB-lite"/>
    </source>
</evidence>
<feature type="domain" description="C2H2-type" evidence="9">
    <location>
        <begin position="595"/>
        <end position="622"/>
    </location>
</feature>
<feature type="region of interest" description="Disordered" evidence="8">
    <location>
        <begin position="563"/>
        <end position="592"/>
    </location>
</feature>
<feature type="compositionally biased region" description="Low complexity" evidence="8">
    <location>
        <begin position="459"/>
        <end position="476"/>
    </location>
</feature>
<sequence>MDRLARLRTRSSAGGPSLNASTTSSLAAGYETANDESLTSGSGSMYFSMTEGGGGDGMKAGEQEEECVPEEEPTLSGTLASHSGMVDQTLENDFSVEEVSTIRKATIGHASPATVQVAAGMAVKYLGVSSTPAATKTTPKAKDLSGIDQLDQTPSIMKKRRDPKTPAESPFVEDLEDTKVTLDGSGVQGGGPPPGNKSYGTNVLANFFASLDVNSATPEIKITAPEEVPPPTTSAAPTSGTTPTSKRDSNSCENFFESLKKNPTAPAAVSSRRQSLVRKSLLPKVTSIATAKNRVASPISRRSTAVRLIPDKLREMRKTNQTSAADQQQLVQFRRKSVAVPTMTTKKSEEIVTGNDAPPKIPVRKSMAVAAVKAASTTTVSSLAAKRKSVVPPANGRRSVLPAVSAVRRGVVTATTTTATRVALKIPAKTTLSNGPDSSSSSTATSSSTHRRTLLGKRPATSAAAPVTATSSHPTALTPTPNTEQPAAKQRKSLAPFKEAAAVPPTRISPRNKPQTAPAVQQQSRIRPPTTGSIAFKKPETFTCEHCQRIFRLRSSFETHLKTVHPNPTTAQPPQPQPSPNKSSDGTTTSGGAGAKCQYCGKGFAGARFLTNHVVANCDKVPLPEKRRLLAEGERERAANVVKRSTPDAAKRQRLSMRPPTTATNRSASSTRSGDETDTSTCSSNGGTTGSAVVAAAATTRKKVAVKSSGGGGISRTPSKELKCHLCARRFLNAVEYALHVQAHAKNGKVAVGGGGDGEDVENLAKQGQEQISSEEVSKLMQKLVTLTKGGGSAGKVGAALKSSNGSNVGKK</sequence>
<feature type="compositionally biased region" description="Low complexity" evidence="8">
    <location>
        <begin position="679"/>
        <end position="689"/>
    </location>
</feature>
<keyword evidence="5" id="KW-0862">Zinc</keyword>
<feature type="compositionally biased region" description="Polar residues" evidence="8">
    <location>
        <begin position="35"/>
        <end position="47"/>
    </location>
</feature>
<feature type="compositionally biased region" description="Low complexity" evidence="8">
    <location>
        <begin position="233"/>
        <end position="244"/>
    </location>
</feature>
<dbReference type="InterPro" id="IPR013087">
    <property type="entry name" value="Znf_C2H2_type"/>
</dbReference>
<keyword evidence="3" id="KW-0677">Repeat</keyword>
<dbReference type="AlphaFoldDB" id="A0A1Q3FYQ6"/>
<evidence type="ECO:0000256" key="7">
    <source>
        <dbReference type="PROSITE-ProRule" id="PRU00042"/>
    </source>
</evidence>
<feature type="region of interest" description="Disordered" evidence="8">
    <location>
        <begin position="790"/>
        <end position="812"/>
    </location>
</feature>
<organism evidence="10">
    <name type="scientific">Culex tarsalis</name>
    <name type="common">Encephalitis mosquito</name>
    <dbReference type="NCBI Taxonomy" id="7177"/>
    <lineage>
        <taxon>Eukaryota</taxon>
        <taxon>Metazoa</taxon>
        <taxon>Ecdysozoa</taxon>
        <taxon>Arthropoda</taxon>
        <taxon>Hexapoda</taxon>
        <taxon>Insecta</taxon>
        <taxon>Pterygota</taxon>
        <taxon>Neoptera</taxon>
        <taxon>Endopterygota</taxon>
        <taxon>Diptera</taxon>
        <taxon>Nematocera</taxon>
        <taxon>Culicoidea</taxon>
        <taxon>Culicidae</taxon>
        <taxon>Culicinae</taxon>
        <taxon>Culicini</taxon>
        <taxon>Culex</taxon>
        <taxon>Culex</taxon>
    </lineage>
</organism>
<evidence type="ECO:0000256" key="2">
    <source>
        <dbReference type="ARBA" id="ARBA00022723"/>
    </source>
</evidence>
<keyword evidence="6" id="KW-0539">Nucleus</keyword>
<feature type="compositionally biased region" description="Low complexity" evidence="8">
    <location>
        <begin position="17"/>
        <end position="28"/>
    </location>
</feature>
<dbReference type="Gene3D" id="3.30.160.60">
    <property type="entry name" value="Classic Zinc Finger"/>
    <property type="match status" value="1"/>
</dbReference>
<protein>
    <recommendedName>
        <fullName evidence="9">C2H2-type domain-containing protein</fullName>
    </recommendedName>
</protein>
<accession>A0A1Q3FYQ6</accession>